<reference evidence="1" key="1">
    <citation type="submission" date="2018-01" db="EMBL/GenBank/DDBJ databases">
        <authorList>
            <person name="Regsiter A."/>
            <person name="William W."/>
        </authorList>
    </citation>
    <scope>NUCLEOTIDE SEQUENCE</scope>
    <source>
        <strain evidence="1">TRIP AH-1</strain>
    </source>
</reference>
<evidence type="ECO:0008006" key="2">
    <source>
        <dbReference type="Google" id="ProtNLM"/>
    </source>
</evidence>
<dbReference type="InterPro" id="IPR038071">
    <property type="entry name" value="UROD/MetE-like_sf"/>
</dbReference>
<proteinExistence type="predicted"/>
<sequence length="361" mass="40139">MDKIAEFSPGGIATGIGSLPFTDPDEAVGFVIRYFSRAPHWPQMPRRGSEEYFVFQFLQPLVDSGLLIVKGDSYFFDASRPDWPERLTDFYSICLAAESGDALALAKFLPPVRAARGFHAFLAHLEKMDFDNVLFVKGQIAGPLTVGLNLKDQEGRFSYYNDELRDVIVRTLALNSRSQARALSQFGRQAVIFVDEPAVSAYGTRDHLTMTKEMIIEDINAIFRAVFLENALTGVHACEAIDWSILLETHMQILSLDAYRFGQSLGYYLQQVNDFLNRGGSVAWGIVPTLDDPFKETPDSLLDRLKGLLSQLVCCGPDIDLVIRQSLITPACGAGLLSVDWTQRIYGLANAVSARIGEPKW</sequence>
<protein>
    <recommendedName>
        <fullName evidence="2">Cobalamin-independent methionine synthase MetE C-terminal/archaeal domain-containing protein</fullName>
    </recommendedName>
</protein>
<accession>A0A445MUR2</accession>
<dbReference type="Gene3D" id="3.20.20.210">
    <property type="match status" value="1"/>
</dbReference>
<gene>
    <name evidence="1" type="ORF">PITCH_A1740046</name>
</gene>
<dbReference type="AlphaFoldDB" id="A0A445MUR2"/>
<organism evidence="1">
    <name type="scientific">uncultured Desulfobacterium sp</name>
    <dbReference type="NCBI Taxonomy" id="201089"/>
    <lineage>
        <taxon>Bacteria</taxon>
        <taxon>Pseudomonadati</taxon>
        <taxon>Thermodesulfobacteriota</taxon>
        <taxon>Desulfobacteria</taxon>
        <taxon>Desulfobacterales</taxon>
        <taxon>Desulfobacteriaceae</taxon>
        <taxon>Desulfobacterium</taxon>
        <taxon>environmental samples</taxon>
    </lineage>
</organism>
<dbReference type="EMBL" id="OJIN01000084">
    <property type="protein sequence ID" value="SPD73237.1"/>
    <property type="molecule type" value="Genomic_DNA"/>
</dbReference>
<name>A0A445MUR2_9BACT</name>
<evidence type="ECO:0000313" key="1">
    <source>
        <dbReference type="EMBL" id="SPD73237.1"/>
    </source>
</evidence>
<dbReference type="SUPFAM" id="SSF51726">
    <property type="entry name" value="UROD/MetE-like"/>
    <property type="match status" value="1"/>
</dbReference>